<proteinExistence type="predicted"/>
<organism evidence="1 2">
    <name type="scientific">Coemansia aciculifera</name>
    <dbReference type="NCBI Taxonomy" id="417176"/>
    <lineage>
        <taxon>Eukaryota</taxon>
        <taxon>Fungi</taxon>
        <taxon>Fungi incertae sedis</taxon>
        <taxon>Zoopagomycota</taxon>
        <taxon>Kickxellomycotina</taxon>
        <taxon>Kickxellomycetes</taxon>
        <taxon>Kickxellales</taxon>
        <taxon>Kickxellaceae</taxon>
        <taxon>Coemansia</taxon>
    </lineage>
</organism>
<reference evidence="1" key="1">
    <citation type="submission" date="2022-07" db="EMBL/GenBank/DDBJ databases">
        <title>Phylogenomic reconstructions and comparative analyses of Kickxellomycotina fungi.</title>
        <authorList>
            <person name="Reynolds N.K."/>
            <person name="Stajich J.E."/>
            <person name="Barry K."/>
            <person name="Grigoriev I.V."/>
            <person name="Crous P."/>
            <person name="Smith M.E."/>
        </authorList>
    </citation>
    <scope>NUCLEOTIDE SEQUENCE</scope>
    <source>
        <strain evidence="1">CBS 190363</strain>
    </source>
</reference>
<dbReference type="Proteomes" id="UP001139981">
    <property type="component" value="Unassembled WGS sequence"/>
</dbReference>
<accession>A0ACC1LTS9</accession>
<dbReference type="EMBL" id="JANBVB010003633">
    <property type="protein sequence ID" value="KAJ2878092.1"/>
    <property type="molecule type" value="Genomic_DNA"/>
</dbReference>
<keyword evidence="2" id="KW-1185">Reference proteome</keyword>
<sequence length="314" mass="33484">GALVPRGSIQAEFEHLPYDSLRRLGLGMDVESRMRAAFPESQGMLSVSTALRGGPSDGRLQSGDIVLAINGAPTIDFAGLEEILDTGIGSTVAVSVWRGNGALSAPIAVQDMCAVTPARFVEIGGGVVHDMSYMIARGYGIPAAGVYVASSGHVLGSASAWRGSVIVSVNNVATPDLDAFAAALAQLYEGSRVPIRLFALDRPHRQKVVIMNVTTHWHALRMATRDERTGFWEYRDLDPPMVPGAAAEPQTASVPRLADALAPANRVWPSMVYLDFHIPYLVDGMKATQFAGPGFIVDRDHGYIACDRDTVPTG</sequence>
<evidence type="ECO:0000313" key="1">
    <source>
        <dbReference type="EMBL" id="KAJ2878092.1"/>
    </source>
</evidence>
<protein>
    <submittedName>
        <fullName evidence="1">Uncharacterized protein</fullName>
    </submittedName>
</protein>
<feature type="non-terminal residue" evidence="1">
    <location>
        <position position="314"/>
    </location>
</feature>
<name>A0ACC1LTS9_9FUNG</name>
<evidence type="ECO:0000313" key="2">
    <source>
        <dbReference type="Proteomes" id="UP001139981"/>
    </source>
</evidence>
<comment type="caution">
    <text evidence="1">The sequence shown here is derived from an EMBL/GenBank/DDBJ whole genome shotgun (WGS) entry which is preliminary data.</text>
</comment>
<feature type="non-terminal residue" evidence="1">
    <location>
        <position position="1"/>
    </location>
</feature>
<gene>
    <name evidence="1" type="ORF">IWW38_006409</name>
</gene>